<dbReference type="Proteomes" id="UP000594262">
    <property type="component" value="Unplaced"/>
</dbReference>
<protein>
    <recommendedName>
        <fullName evidence="2">PDZ domain-containing protein</fullName>
    </recommendedName>
</protein>
<dbReference type="RefSeq" id="XP_066925906.1">
    <property type="nucleotide sequence ID" value="XM_067069805.1"/>
</dbReference>
<dbReference type="PANTHER" id="PTHR12345">
    <property type="entry name" value="SYNTENIN RELATED"/>
    <property type="match status" value="1"/>
</dbReference>
<reference evidence="3" key="1">
    <citation type="submission" date="2021-01" db="UniProtKB">
        <authorList>
            <consortium name="EnsemblMetazoa"/>
        </authorList>
    </citation>
    <scope>IDENTIFICATION</scope>
</reference>
<proteinExistence type="predicted"/>
<evidence type="ECO:0000259" key="2">
    <source>
        <dbReference type="PROSITE" id="PS50106"/>
    </source>
</evidence>
<sequence length="291" mass="32129">MSLYPSLEDMSVAKHVEAQAYQETQHHQQAIASGSIAPDTPMSSSLYPSLNDFMGLQISQATLQQNMPSTSGQVVQYQAPSQQMVAPVTGNQNMGLMRSEIKQGIRQIIACKDQKGKMGIRVQHVNKGVFVSFVQKGSPAAMAGLRFGDQILQINGETLAGFDRDKVMKLIKKQPAERIELAVRDRPFERAITMQKDSVGHVGFIYKNGKINSIVKDSSAARNGLLIEHNLLEVNGQNVVGLNDKEISKILSESERSLTITIMPSFIYEHMVKCMSDSLVKKLMDHSVPDL</sequence>
<keyword evidence="1" id="KW-0677">Repeat</keyword>
<evidence type="ECO:0000313" key="3">
    <source>
        <dbReference type="EnsemblMetazoa" id="CLYHEMP014407.1"/>
    </source>
</evidence>
<dbReference type="CDD" id="cd06721">
    <property type="entry name" value="PDZ1_syntenin-like"/>
    <property type="match status" value="1"/>
</dbReference>
<dbReference type="GO" id="GO:0005737">
    <property type="term" value="C:cytoplasm"/>
    <property type="evidence" value="ECO:0007669"/>
    <property type="project" value="TreeGrafter"/>
</dbReference>
<organism evidence="3 4">
    <name type="scientific">Clytia hemisphaerica</name>
    <dbReference type="NCBI Taxonomy" id="252671"/>
    <lineage>
        <taxon>Eukaryota</taxon>
        <taxon>Metazoa</taxon>
        <taxon>Cnidaria</taxon>
        <taxon>Hydrozoa</taxon>
        <taxon>Hydroidolina</taxon>
        <taxon>Leptothecata</taxon>
        <taxon>Obeliida</taxon>
        <taxon>Clytiidae</taxon>
        <taxon>Clytia</taxon>
    </lineage>
</organism>
<accession>A0A7M6DKW5</accession>
<dbReference type="CDD" id="cd06794">
    <property type="entry name" value="PDZ2_syntenin-like"/>
    <property type="match status" value="1"/>
</dbReference>
<dbReference type="Gene3D" id="2.30.42.10">
    <property type="match status" value="2"/>
</dbReference>
<dbReference type="InterPro" id="IPR001478">
    <property type="entry name" value="PDZ"/>
</dbReference>
<dbReference type="InterPro" id="IPR036034">
    <property type="entry name" value="PDZ_sf"/>
</dbReference>
<dbReference type="OrthoDB" id="10059177at2759"/>
<dbReference type="GO" id="GO:0005886">
    <property type="term" value="C:plasma membrane"/>
    <property type="evidence" value="ECO:0007669"/>
    <property type="project" value="TreeGrafter"/>
</dbReference>
<dbReference type="InterPro" id="IPR051230">
    <property type="entry name" value="APP-Binding"/>
</dbReference>
<name>A0A7M6DKW5_9CNID</name>
<dbReference type="EnsemblMetazoa" id="CLYHEMT014407.1">
    <property type="protein sequence ID" value="CLYHEMP014407.1"/>
    <property type="gene ID" value="CLYHEMG014407"/>
</dbReference>
<dbReference type="SUPFAM" id="SSF50156">
    <property type="entry name" value="PDZ domain-like"/>
    <property type="match status" value="2"/>
</dbReference>
<dbReference type="SMART" id="SM00228">
    <property type="entry name" value="PDZ"/>
    <property type="match status" value="2"/>
</dbReference>
<keyword evidence="4" id="KW-1185">Reference proteome</keyword>
<dbReference type="FunFam" id="2.30.42.10:FF:000043">
    <property type="entry name" value="Syntenin-1 isoform X1"/>
    <property type="match status" value="1"/>
</dbReference>
<dbReference type="AlphaFoldDB" id="A0A7M6DKW5"/>
<evidence type="ECO:0000313" key="4">
    <source>
        <dbReference type="Proteomes" id="UP000594262"/>
    </source>
</evidence>
<dbReference type="Pfam" id="PF00595">
    <property type="entry name" value="PDZ"/>
    <property type="match status" value="2"/>
</dbReference>
<dbReference type="PANTHER" id="PTHR12345:SF3">
    <property type="entry name" value="PDZ DOMAIN-CONTAINING PROTEIN"/>
    <property type="match status" value="1"/>
</dbReference>
<evidence type="ECO:0000256" key="1">
    <source>
        <dbReference type="ARBA" id="ARBA00022737"/>
    </source>
</evidence>
<feature type="domain" description="PDZ" evidence="2">
    <location>
        <begin position="191"/>
        <end position="266"/>
    </location>
</feature>
<feature type="domain" description="PDZ" evidence="2">
    <location>
        <begin position="107"/>
        <end position="186"/>
    </location>
</feature>
<dbReference type="GeneID" id="136813290"/>
<dbReference type="PROSITE" id="PS50106">
    <property type="entry name" value="PDZ"/>
    <property type="match status" value="2"/>
</dbReference>